<dbReference type="EMBL" id="LR824540">
    <property type="protein sequence ID" value="CAH1647308.1"/>
    <property type="molecule type" value="Genomic_DNA"/>
</dbReference>
<dbReference type="AlphaFoldDB" id="A0A9P0NAG8"/>
<sequence>MDNNTDFVCETSISDMEEEIVNSEQQVNTAERRLTTEVLRMPEKRVREDSEEIIEDEDGFITVRKGSKKQARSFSDNSHSSKGGTKSVQSQGNVVSITGKDKVLPKQFGLAKLLKSENIINVIKIQYKNAYKAILEFEDREYAEKLLKCQNLLDLGYRCQLVDEISLSYGVVKQIDLNIDVEEIEHSLECDLEVVSVRRLKRLGMSREWVDSESVRLCFKSSTLPPYVSMYGCRFKVEPYMFPVTQCSGCWRFGHLIKSCPTKIIRCPKCGENHSNCDTTNYKCINCKMPHMALEKSCPIFKKEKEIRKIMCERNTTYRKALSAYLENRKTLVEHQTEKESSINTFEHTSNEKTSYRDILVRETQQEKQTQPRSEQYINSDDGGEQSMEGSAKSIILDKPTRKQTKKKNNNIRIVIIPLTMKIDRKEYKTRINPQCV</sequence>
<evidence type="ECO:0000313" key="3">
    <source>
        <dbReference type="Proteomes" id="UP001153321"/>
    </source>
</evidence>
<reference evidence="2" key="1">
    <citation type="submission" date="2022-02" db="EMBL/GenBank/DDBJ databases">
        <authorList>
            <person name="King R."/>
        </authorList>
    </citation>
    <scope>NUCLEOTIDE SEQUENCE</scope>
</reference>
<feature type="compositionally biased region" description="Polar residues" evidence="1">
    <location>
        <begin position="367"/>
        <end position="379"/>
    </location>
</feature>
<gene>
    <name evidence="2" type="ORF">SPLIT_LOCUS12659</name>
</gene>
<dbReference type="Proteomes" id="UP001153321">
    <property type="component" value="Chromosome 9"/>
</dbReference>
<evidence type="ECO:0000256" key="1">
    <source>
        <dbReference type="SAM" id="MobiDB-lite"/>
    </source>
</evidence>
<feature type="region of interest" description="Disordered" evidence="1">
    <location>
        <begin position="67"/>
        <end position="92"/>
    </location>
</feature>
<accession>A0A9P0NAG8</accession>
<evidence type="ECO:0008006" key="4">
    <source>
        <dbReference type="Google" id="ProtNLM"/>
    </source>
</evidence>
<proteinExistence type="predicted"/>
<protein>
    <recommendedName>
        <fullName evidence="4">Gag-like protein</fullName>
    </recommendedName>
</protein>
<feature type="compositionally biased region" description="Polar residues" evidence="1">
    <location>
        <begin position="72"/>
        <end position="92"/>
    </location>
</feature>
<keyword evidence="3" id="KW-1185">Reference proteome</keyword>
<feature type="region of interest" description="Disordered" evidence="1">
    <location>
        <begin position="363"/>
        <end position="404"/>
    </location>
</feature>
<name>A0A9P0NAG8_SPOLI</name>
<evidence type="ECO:0000313" key="2">
    <source>
        <dbReference type="EMBL" id="CAH1647308.1"/>
    </source>
</evidence>
<organism evidence="2 3">
    <name type="scientific">Spodoptera littoralis</name>
    <name type="common">Egyptian cotton leafworm</name>
    <dbReference type="NCBI Taxonomy" id="7109"/>
    <lineage>
        <taxon>Eukaryota</taxon>
        <taxon>Metazoa</taxon>
        <taxon>Ecdysozoa</taxon>
        <taxon>Arthropoda</taxon>
        <taxon>Hexapoda</taxon>
        <taxon>Insecta</taxon>
        <taxon>Pterygota</taxon>
        <taxon>Neoptera</taxon>
        <taxon>Endopterygota</taxon>
        <taxon>Lepidoptera</taxon>
        <taxon>Glossata</taxon>
        <taxon>Ditrysia</taxon>
        <taxon>Noctuoidea</taxon>
        <taxon>Noctuidae</taxon>
        <taxon>Amphipyrinae</taxon>
        <taxon>Spodoptera</taxon>
    </lineage>
</organism>